<evidence type="ECO:0000313" key="2">
    <source>
        <dbReference type="Proteomes" id="UP001060085"/>
    </source>
</evidence>
<organism evidence="1 2">
    <name type="scientific">Catharanthus roseus</name>
    <name type="common">Madagascar periwinkle</name>
    <name type="synonym">Vinca rosea</name>
    <dbReference type="NCBI Taxonomy" id="4058"/>
    <lineage>
        <taxon>Eukaryota</taxon>
        <taxon>Viridiplantae</taxon>
        <taxon>Streptophyta</taxon>
        <taxon>Embryophyta</taxon>
        <taxon>Tracheophyta</taxon>
        <taxon>Spermatophyta</taxon>
        <taxon>Magnoliopsida</taxon>
        <taxon>eudicotyledons</taxon>
        <taxon>Gunneridae</taxon>
        <taxon>Pentapetalae</taxon>
        <taxon>asterids</taxon>
        <taxon>lamiids</taxon>
        <taxon>Gentianales</taxon>
        <taxon>Apocynaceae</taxon>
        <taxon>Rauvolfioideae</taxon>
        <taxon>Vinceae</taxon>
        <taxon>Catharanthinae</taxon>
        <taxon>Catharanthus</taxon>
    </lineage>
</organism>
<sequence>MAAPPSVGGFRLIHYCPWLHKLHTTKSNKGIVQFPSSPLSTLAAISSSSITPTEESDNNGANNNASTRTKRTADNGKKTDGKNISYFPKRGQTLELVCESLAFKGKGICKVADSGFVLMCDRALPGERFIGRVTRKKDSYAEVKKIKTITPHLDYVEAPCEYASHCGGCKTQNLLYEAQVRAKEQQVHELVVLVGKFSDKDLNSSGILKPIVPCDIQYHYRNKMEFSFGPKNWVPAELIGEKSDGSNSNNYALGLHVPGFFDKILNVNKCLLQSEPANKVLAAVQDIWRDPQFSLSPYNAHSHAGFLKHLVLRTGRDVKTGLPELMVNFVTSTHQPELLSPIVEKIARIPEVVSIMNNINTSVGNTSVGEEEHILYGKSTITEILRGITFQISANSFFQTNTHQAEILYKLIEDFADLKGDSSEIVLDLFCGTGTIGLTLAKRVRHVYGYEVVKQAIADARLNAVLNGISNATFIEGDLNKIDDNFGNDFPKPDIIISDPNRPGMHLKLIKFLLKLKAKRVIYVSCNPATCARDLDYLCHGAVEQNIQGCYKLSSLQPVDMFPHTPHIECVCLLELA</sequence>
<reference evidence="2" key="1">
    <citation type="journal article" date="2023" name="Nat. Plants">
        <title>Single-cell RNA sequencing provides a high-resolution roadmap for understanding the multicellular compartmentation of specialized metabolism.</title>
        <authorList>
            <person name="Sun S."/>
            <person name="Shen X."/>
            <person name="Li Y."/>
            <person name="Li Y."/>
            <person name="Wang S."/>
            <person name="Li R."/>
            <person name="Zhang H."/>
            <person name="Shen G."/>
            <person name="Guo B."/>
            <person name="Wei J."/>
            <person name="Xu J."/>
            <person name="St-Pierre B."/>
            <person name="Chen S."/>
            <person name="Sun C."/>
        </authorList>
    </citation>
    <scope>NUCLEOTIDE SEQUENCE [LARGE SCALE GENOMIC DNA]</scope>
</reference>
<dbReference type="EMBL" id="CM044708">
    <property type="protein sequence ID" value="KAI5651202.1"/>
    <property type="molecule type" value="Genomic_DNA"/>
</dbReference>
<evidence type="ECO:0000313" key="1">
    <source>
        <dbReference type="EMBL" id="KAI5651202.1"/>
    </source>
</evidence>
<dbReference type="Proteomes" id="UP001060085">
    <property type="component" value="Linkage Group LG08"/>
</dbReference>
<keyword evidence="2" id="KW-1185">Reference proteome</keyword>
<protein>
    <submittedName>
        <fullName evidence="1">Uncharacterized protein</fullName>
    </submittedName>
</protein>
<proteinExistence type="predicted"/>
<comment type="caution">
    <text evidence="1">The sequence shown here is derived from an EMBL/GenBank/DDBJ whole genome shotgun (WGS) entry which is preliminary data.</text>
</comment>
<accession>A0ACB9ZTZ6</accession>
<gene>
    <name evidence="1" type="ORF">M9H77_37207</name>
</gene>
<name>A0ACB9ZTZ6_CATRO</name>